<organism evidence="1 2">
    <name type="scientific">Sphaerosporella brunnea</name>
    <dbReference type="NCBI Taxonomy" id="1250544"/>
    <lineage>
        <taxon>Eukaryota</taxon>
        <taxon>Fungi</taxon>
        <taxon>Dikarya</taxon>
        <taxon>Ascomycota</taxon>
        <taxon>Pezizomycotina</taxon>
        <taxon>Pezizomycetes</taxon>
        <taxon>Pezizales</taxon>
        <taxon>Pyronemataceae</taxon>
        <taxon>Sphaerosporella</taxon>
    </lineage>
</organism>
<gene>
    <name evidence="1" type="ORF">FN846DRAFT_1002154</name>
</gene>
<comment type="caution">
    <text evidence="1">The sequence shown here is derived from an EMBL/GenBank/DDBJ whole genome shotgun (WGS) entry which is preliminary data.</text>
</comment>
<dbReference type="Proteomes" id="UP000326924">
    <property type="component" value="Unassembled WGS sequence"/>
</dbReference>
<evidence type="ECO:0000313" key="2">
    <source>
        <dbReference type="Proteomes" id="UP000326924"/>
    </source>
</evidence>
<protein>
    <submittedName>
        <fullName evidence="1">Uncharacterized protein</fullName>
    </submittedName>
</protein>
<name>A0A5J5EFA2_9PEZI</name>
<dbReference type="EMBL" id="VXIS01000374">
    <property type="protein sequence ID" value="KAA8894024.1"/>
    <property type="molecule type" value="Genomic_DNA"/>
</dbReference>
<dbReference type="AlphaFoldDB" id="A0A5J5EFA2"/>
<keyword evidence="2" id="KW-1185">Reference proteome</keyword>
<sequence>MRVNYGGSIAISVTTDGIGINYKHRPIHQRAAVWRVDKGLKDIIRTKQFASAHELRRCLQHNLRNDTLYQYTVAQLYYWWAFFNQNNYCRYEDEFISCKMLLANSDEDGFNIIPALTKREVSLAWILPFCNDNVVDVTTSMSLPFSPRIAIVTTILPPPVATVTTILPPSVATVTTILPLPVASVTTILPLPVTNFTTILSPLVATVTTILTPPVATVTTILPSPVATITN</sequence>
<dbReference type="InParanoid" id="A0A5J5EFA2"/>
<proteinExistence type="predicted"/>
<reference evidence="1 2" key="1">
    <citation type="submission" date="2019-09" db="EMBL/GenBank/DDBJ databases">
        <title>Draft genome of the ectomycorrhizal ascomycete Sphaerosporella brunnea.</title>
        <authorList>
            <consortium name="DOE Joint Genome Institute"/>
            <person name="Benucci G.M."/>
            <person name="Marozzi G."/>
            <person name="Antonielli L."/>
            <person name="Sanchez S."/>
            <person name="Marco P."/>
            <person name="Wang X."/>
            <person name="Falini L.B."/>
            <person name="Barry K."/>
            <person name="Haridas S."/>
            <person name="Lipzen A."/>
            <person name="Labutti K."/>
            <person name="Grigoriev I.V."/>
            <person name="Murat C."/>
            <person name="Martin F."/>
            <person name="Albertini E."/>
            <person name="Donnini D."/>
            <person name="Bonito G."/>
        </authorList>
    </citation>
    <scope>NUCLEOTIDE SEQUENCE [LARGE SCALE GENOMIC DNA]</scope>
    <source>
        <strain evidence="1 2">Sb_GMNB300</strain>
    </source>
</reference>
<accession>A0A5J5EFA2</accession>
<evidence type="ECO:0000313" key="1">
    <source>
        <dbReference type="EMBL" id="KAA8894024.1"/>
    </source>
</evidence>